<evidence type="ECO:0000313" key="2">
    <source>
        <dbReference type="Proteomes" id="UP000483362"/>
    </source>
</evidence>
<organism evidence="1 2">
    <name type="scientific">Sodaliphilus pleomorphus</name>
    <dbReference type="NCBI Taxonomy" id="2606626"/>
    <lineage>
        <taxon>Bacteria</taxon>
        <taxon>Pseudomonadati</taxon>
        <taxon>Bacteroidota</taxon>
        <taxon>Bacteroidia</taxon>
        <taxon>Bacteroidales</taxon>
        <taxon>Muribaculaceae</taxon>
        <taxon>Sodaliphilus</taxon>
    </lineage>
</organism>
<dbReference type="PANTHER" id="PTHR11669">
    <property type="entry name" value="REPLICATION FACTOR C / DNA POLYMERASE III GAMMA-TAU SUBUNIT"/>
    <property type="match status" value="1"/>
</dbReference>
<comment type="caution">
    <text evidence="1">The sequence shown here is derived from an EMBL/GenBank/DDBJ whole genome shotgun (WGS) entry which is preliminary data.</text>
</comment>
<dbReference type="EMBL" id="VULT01000008">
    <property type="protein sequence ID" value="MSS17365.1"/>
    <property type="molecule type" value="Genomic_DNA"/>
</dbReference>
<gene>
    <name evidence="1" type="ORF">FYJ29_06270</name>
</gene>
<dbReference type="SUPFAM" id="SSF52540">
    <property type="entry name" value="P-loop containing nucleoside triphosphate hydrolases"/>
    <property type="match status" value="1"/>
</dbReference>
<name>A0A6L5XCV9_9BACT</name>
<keyword evidence="2" id="KW-1185">Reference proteome</keyword>
<protein>
    <submittedName>
        <fullName evidence="1">DNA polymerase III subunit delta</fullName>
    </submittedName>
</protein>
<sequence>MKFSDVIGNEAAASRIRRMVDEDRFPHALLIHGQAGVPKLALAQATAQYIHCTNRTPDGEPCGQCPSCLQHQSFNHADTFFSYPIVKKDSNDKTPTSDEWIATWQKFLSEDTVEDYQKWVTLLGKDNAQPIIYQSESDKIIREMSFAAYTSKYKVLIMWLPEKMNEACANKLLKMIEEPAPDCIFLLVSDDAQSILPTIYSRCQRIELKRPSTQEIARYIVSKYGVDYQDALAVSAPADGNVVQAVRNMQLDSETKQFHADFVKLMRLSYMRDLKSLKDWSEHVADYKREKTRRFLTYCARMVRENFIYNLHVRELNYETREEEQFSTRFAPYINEDNVERMLYEFGRAEKDIRMNGNAKIVLFDLAIKNTILIKV</sequence>
<evidence type="ECO:0000313" key="1">
    <source>
        <dbReference type="EMBL" id="MSS17365.1"/>
    </source>
</evidence>
<reference evidence="1 2" key="1">
    <citation type="submission" date="2019-08" db="EMBL/GenBank/DDBJ databases">
        <title>In-depth cultivation of the pig gut microbiome towards novel bacterial diversity and tailored functional studies.</title>
        <authorList>
            <person name="Wylensek D."/>
            <person name="Hitch T.C.A."/>
            <person name="Clavel T."/>
        </authorList>
    </citation>
    <scope>NUCLEOTIDE SEQUENCE [LARGE SCALE GENOMIC DNA]</scope>
    <source>
        <strain evidence="1 2">Oil-RF-744-WCA-WT-10</strain>
    </source>
</reference>
<dbReference type="AlphaFoldDB" id="A0A6L5XCV9"/>
<dbReference type="Proteomes" id="UP000483362">
    <property type="component" value="Unassembled WGS sequence"/>
</dbReference>
<accession>A0A6L5XCV9</accession>
<dbReference type="PANTHER" id="PTHR11669:SF8">
    <property type="entry name" value="DNA POLYMERASE III SUBUNIT DELTA"/>
    <property type="match status" value="1"/>
</dbReference>
<dbReference type="GO" id="GO:0006261">
    <property type="term" value="P:DNA-templated DNA replication"/>
    <property type="evidence" value="ECO:0007669"/>
    <property type="project" value="TreeGrafter"/>
</dbReference>
<dbReference type="RefSeq" id="WP_154326747.1">
    <property type="nucleotide sequence ID" value="NZ_CP045696.1"/>
</dbReference>
<proteinExistence type="predicted"/>
<dbReference type="InterPro" id="IPR027417">
    <property type="entry name" value="P-loop_NTPase"/>
</dbReference>
<dbReference type="InterPro" id="IPR050238">
    <property type="entry name" value="DNA_Rep/Repair_Clamp_Loader"/>
</dbReference>
<dbReference type="Pfam" id="PF13177">
    <property type="entry name" value="DNA_pol3_delta2"/>
    <property type="match status" value="1"/>
</dbReference>
<dbReference type="Gene3D" id="3.40.50.300">
    <property type="entry name" value="P-loop containing nucleotide triphosphate hydrolases"/>
    <property type="match status" value="1"/>
</dbReference>